<evidence type="ECO:0000313" key="3">
    <source>
        <dbReference type="EMBL" id="GAA3027378.1"/>
    </source>
</evidence>
<protein>
    <submittedName>
        <fullName evidence="3">Lipase family protein</fullName>
    </submittedName>
</protein>
<comment type="caution">
    <text evidence="3">The sequence shown here is derived from an EMBL/GenBank/DDBJ whole genome shotgun (WGS) entry which is preliminary data.</text>
</comment>
<keyword evidence="2" id="KW-0732">Signal</keyword>
<proteinExistence type="predicted"/>
<gene>
    <name evidence="3" type="ORF">GCM10010528_06410</name>
</gene>
<organism evidence="3 4">
    <name type="scientific">Gordonia defluvii</name>
    <dbReference type="NCBI Taxonomy" id="283718"/>
    <lineage>
        <taxon>Bacteria</taxon>
        <taxon>Bacillati</taxon>
        <taxon>Actinomycetota</taxon>
        <taxon>Actinomycetes</taxon>
        <taxon>Mycobacteriales</taxon>
        <taxon>Gordoniaceae</taxon>
        <taxon>Gordonia</taxon>
    </lineage>
</organism>
<dbReference type="Gene3D" id="1.10.260.130">
    <property type="match status" value="1"/>
</dbReference>
<feature type="chain" id="PRO_5047089381" evidence="2">
    <location>
        <begin position="31"/>
        <end position="474"/>
    </location>
</feature>
<dbReference type="Gene3D" id="3.40.50.1820">
    <property type="entry name" value="alpha/beta hydrolase"/>
    <property type="match status" value="1"/>
</dbReference>
<dbReference type="EMBL" id="BAAAVS010000011">
    <property type="protein sequence ID" value="GAA3027378.1"/>
    <property type="molecule type" value="Genomic_DNA"/>
</dbReference>
<dbReference type="PANTHER" id="PTHR34853">
    <property type="match status" value="1"/>
</dbReference>
<dbReference type="InterPro" id="IPR005152">
    <property type="entry name" value="Lipase_secreted"/>
</dbReference>
<reference evidence="4" key="1">
    <citation type="journal article" date="2019" name="Int. J. Syst. Evol. Microbiol.">
        <title>The Global Catalogue of Microorganisms (GCM) 10K type strain sequencing project: providing services to taxonomists for standard genome sequencing and annotation.</title>
        <authorList>
            <consortium name="The Broad Institute Genomics Platform"/>
            <consortium name="The Broad Institute Genome Sequencing Center for Infectious Disease"/>
            <person name="Wu L."/>
            <person name="Ma J."/>
        </authorList>
    </citation>
    <scope>NUCLEOTIDE SEQUENCE [LARGE SCALE GENOMIC DNA]</scope>
    <source>
        <strain evidence="4">JCM 14234</strain>
    </source>
</reference>
<dbReference type="SUPFAM" id="SSF53474">
    <property type="entry name" value="alpha/beta-Hydrolases"/>
    <property type="match status" value="1"/>
</dbReference>
<dbReference type="InterPro" id="IPR029058">
    <property type="entry name" value="AB_hydrolase_fold"/>
</dbReference>
<keyword evidence="4" id="KW-1185">Reference proteome</keyword>
<dbReference type="PANTHER" id="PTHR34853:SF1">
    <property type="entry name" value="LIPASE 5"/>
    <property type="match status" value="1"/>
</dbReference>
<sequence length="474" mass="50623">MRPLPLALVALTAMTLVLGTAQPFPPAANAEPFNVAPAPPAVRDFMNRAVPPPRVPRPMRPDPRAASPTIDRQSQALRAALLPSPTGDPFFDRWPANLARMRPGTVLTVRTVTPTAGPALDHPIRRAVQLKFATTDSHGAPSVGTATLVYPTVRWPGRKPTPVLVNNVAIDSLGMRCTPGYTMSHVRDAGTNAPDRVPPTIQWALDRGFIVLVPDHEGARMAYAEPIAAGRVVLDSIRAMLNQDDQTGGNLGIGTAPLVMSGFSGGAIAAHGAVKELDRYAPELTGRILGTALGGLPADFAMLPGSMNANLATGVLHVATLGIIRERPELLADANNLAQWMMMSPIKDACTVPAGLLGPTMWPMQLLSKSGDPFHSPLAKQLYAITAMRGIPSATPLFVYHGTFEWWVPAAGARQFVAEQCRLGVSVEYHEFPAEHFGSAFLGYPDALTWLASRVNRTPFRPSVIPRTISGCAN</sequence>
<feature type="signal peptide" evidence="2">
    <location>
        <begin position="1"/>
        <end position="30"/>
    </location>
</feature>
<dbReference type="Proteomes" id="UP001501035">
    <property type="component" value="Unassembled WGS sequence"/>
</dbReference>
<dbReference type="Pfam" id="PF03583">
    <property type="entry name" value="LIP"/>
    <property type="match status" value="1"/>
</dbReference>
<evidence type="ECO:0000256" key="2">
    <source>
        <dbReference type="SAM" id="SignalP"/>
    </source>
</evidence>
<dbReference type="RefSeq" id="WP_290704390.1">
    <property type="nucleotide sequence ID" value="NZ_BAAAVS010000011.1"/>
</dbReference>
<feature type="region of interest" description="Disordered" evidence="1">
    <location>
        <begin position="50"/>
        <end position="71"/>
    </location>
</feature>
<name>A0ABP6KYY8_9ACTN</name>
<evidence type="ECO:0000313" key="4">
    <source>
        <dbReference type="Proteomes" id="UP001501035"/>
    </source>
</evidence>
<evidence type="ECO:0000256" key="1">
    <source>
        <dbReference type="SAM" id="MobiDB-lite"/>
    </source>
</evidence>
<accession>A0ABP6KYY8</accession>